<feature type="transmembrane region" description="Helical" evidence="11">
    <location>
        <begin position="21"/>
        <end position="50"/>
    </location>
</feature>
<dbReference type="Gene3D" id="3.30.565.10">
    <property type="entry name" value="Histidine kinase-like ATPase, C-terminal domain"/>
    <property type="match status" value="1"/>
</dbReference>
<dbReference type="Pfam" id="PF00672">
    <property type="entry name" value="HAMP"/>
    <property type="match status" value="1"/>
</dbReference>
<dbReference type="InterPro" id="IPR003660">
    <property type="entry name" value="HAMP_dom"/>
</dbReference>
<keyword evidence="15" id="KW-1185">Reference proteome</keyword>
<evidence type="ECO:0000256" key="7">
    <source>
        <dbReference type="ARBA" id="ARBA00022777"/>
    </source>
</evidence>
<dbReference type="InterPro" id="IPR036097">
    <property type="entry name" value="HisK_dim/P_sf"/>
</dbReference>
<dbReference type="SMART" id="SM00304">
    <property type="entry name" value="HAMP"/>
    <property type="match status" value="1"/>
</dbReference>
<dbReference type="CDD" id="cd00075">
    <property type="entry name" value="HATPase"/>
    <property type="match status" value="1"/>
</dbReference>
<protein>
    <recommendedName>
        <fullName evidence="3">histidine kinase</fullName>
        <ecNumber evidence="3">2.7.13.3</ecNumber>
    </recommendedName>
</protein>
<evidence type="ECO:0000259" key="13">
    <source>
        <dbReference type="PROSITE" id="PS50885"/>
    </source>
</evidence>
<dbReference type="AlphaFoldDB" id="A0A8J3IGM5"/>
<dbReference type="PANTHER" id="PTHR42878">
    <property type="entry name" value="TWO-COMPONENT HISTIDINE KINASE"/>
    <property type="match status" value="1"/>
</dbReference>
<comment type="subcellular location">
    <subcellularLocation>
        <location evidence="2">Membrane</location>
    </subcellularLocation>
</comment>
<comment type="caution">
    <text evidence="14">The sequence shown here is derived from an EMBL/GenBank/DDBJ whole genome shotgun (WGS) entry which is preliminary data.</text>
</comment>
<evidence type="ECO:0000256" key="5">
    <source>
        <dbReference type="ARBA" id="ARBA00022679"/>
    </source>
</evidence>
<dbReference type="RefSeq" id="WP_220204977.1">
    <property type="nucleotide sequence ID" value="NZ_BNJK01000001.1"/>
</dbReference>
<dbReference type="EMBL" id="BNJK01000001">
    <property type="protein sequence ID" value="GHO94226.1"/>
    <property type="molecule type" value="Genomic_DNA"/>
</dbReference>
<evidence type="ECO:0000256" key="9">
    <source>
        <dbReference type="ARBA" id="ARBA00023012"/>
    </source>
</evidence>
<feature type="domain" description="Histidine kinase" evidence="12">
    <location>
        <begin position="315"/>
        <end position="533"/>
    </location>
</feature>
<dbReference type="PANTHER" id="PTHR42878:SF7">
    <property type="entry name" value="SENSOR HISTIDINE KINASE GLRK"/>
    <property type="match status" value="1"/>
</dbReference>
<feature type="region of interest" description="Disordered" evidence="10">
    <location>
        <begin position="535"/>
        <end position="557"/>
    </location>
</feature>
<sequence length="557" mass="60303">MRIRWWQGKIMRIRWWQSIRWQLAIGSVLVSLVATGLLTLAALFAIVRFYDIDQQGRLTNAATSTAQLVSDHYSQDDDHSLYQAAKAAYSFPRLAATTAVTKAEGDDYLLFVIDHENDATFPTLKSLSHGKDSTKDLLDSLLDGLNHPDEKTKDGLGQLRDAVLKAQQGKSATGEIGTAYLGVLPRAFAVEPVKVAGKNAPIGVVVLIPTSAANNTLPPFIKIVGRAVLLASVIVTILAAIAGILFSRTITHPLAKLNNATRKMAAGDYGTQVRTKALGELGELATTFNDMAAQLQRDVEELRKQEIWRRELLMSITHDLATPLTAIAGLGEALADGVDQSHEDYEATGRIIFRETLRLRRLVQDLHMMAKVEAGALHPHRKPVRLAALLDEVLAVLTPEFEREQVEPVNAISYNLPSIQADPDMLARVFANLCDNALHFTPAGGTITVEAQQQGEQIVIAVTDTGPGIDPEALPRVFERFYRADSARQSKTGGSGLGLAIVRAIVEAHGGQVGAENAPGAGARLLFTLPLQPAGQPSLSDAPTLPLQEDLLIPPRR</sequence>
<proteinExistence type="predicted"/>
<dbReference type="InterPro" id="IPR005467">
    <property type="entry name" value="His_kinase_dom"/>
</dbReference>
<keyword evidence="11" id="KW-0812">Transmembrane</keyword>
<dbReference type="PRINTS" id="PR00344">
    <property type="entry name" value="BCTRLSENSOR"/>
</dbReference>
<comment type="catalytic activity">
    <reaction evidence="1">
        <text>ATP + protein L-histidine = ADP + protein N-phospho-L-histidine.</text>
        <dbReference type="EC" id="2.7.13.3"/>
    </reaction>
</comment>
<dbReference type="GO" id="GO:0000156">
    <property type="term" value="F:phosphorelay response regulator activity"/>
    <property type="evidence" value="ECO:0007669"/>
    <property type="project" value="TreeGrafter"/>
</dbReference>
<keyword evidence="4" id="KW-0597">Phosphoprotein</keyword>
<dbReference type="SUPFAM" id="SSF55874">
    <property type="entry name" value="ATPase domain of HSP90 chaperone/DNA topoisomerase II/histidine kinase"/>
    <property type="match status" value="1"/>
</dbReference>
<gene>
    <name evidence="14" type="ORF">KSF_042740</name>
</gene>
<evidence type="ECO:0000256" key="10">
    <source>
        <dbReference type="SAM" id="MobiDB-lite"/>
    </source>
</evidence>
<dbReference type="Pfam" id="PF00512">
    <property type="entry name" value="HisKA"/>
    <property type="match status" value="1"/>
</dbReference>
<evidence type="ECO:0000256" key="3">
    <source>
        <dbReference type="ARBA" id="ARBA00012438"/>
    </source>
</evidence>
<dbReference type="GO" id="GO:0007234">
    <property type="term" value="P:osmosensory signaling via phosphorelay pathway"/>
    <property type="evidence" value="ECO:0007669"/>
    <property type="project" value="TreeGrafter"/>
</dbReference>
<dbReference type="CDD" id="cd00082">
    <property type="entry name" value="HisKA"/>
    <property type="match status" value="1"/>
</dbReference>
<feature type="domain" description="HAMP" evidence="13">
    <location>
        <begin position="248"/>
        <end position="300"/>
    </location>
</feature>
<keyword evidence="9" id="KW-0902">Two-component regulatory system</keyword>
<dbReference type="GO" id="GO:0000155">
    <property type="term" value="F:phosphorelay sensor kinase activity"/>
    <property type="evidence" value="ECO:0007669"/>
    <property type="project" value="InterPro"/>
</dbReference>
<dbReference type="SUPFAM" id="SSF47384">
    <property type="entry name" value="Homodimeric domain of signal transducing histidine kinase"/>
    <property type="match status" value="1"/>
</dbReference>
<dbReference type="InterPro" id="IPR003661">
    <property type="entry name" value="HisK_dim/P_dom"/>
</dbReference>
<dbReference type="Proteomes" id="UP000597444">
    <property type="component" value="Unassembled WGS sequence"/>
</dbReference>
<evidence type="ECO:0000259" key="12">
    <source>
        <dbReference type="PROSITE" id="PS50109"/>
    </source>
</evidence>
<keyword evidence="11" id="KW-1133">Transmembrane helix</keyword>
<dbReference type="Pfam" id="PF02518">
    <property type="entry name" value="HATPase_c"/>
    <property type="match status" value="1"/>
</dbReference>
<keyword evidence="6" id="KW-0547">Nucleotide-binding</keyword>
<dbReference type="GO" id="GO:0030295">
    <property type="term" value="F:protein kinase activator activity"/>
    <property type="evidence" value="ECO:0007669"/>
    <property type="project" value="TreeGrafter"/>
</dbReference>
<evidence type="ECO:0000256" key="6">
    <source>
        <dbReference type="ARBA" id="ARBA00022741"/>
    </source>
</evidence>
<keyword evidence="8" id="KW-0067">ATP-binding</keyword>
<keyword evidence="7" id="KW-0418">Kinase</keyword>
<dbReference type="PROSITE" id="PS50109">
    <property type="entry name" value="HIS_KIN"/>
    <property type="match status" value="1"/>
</dbReference>
<dbReference type="InterPro" id="IPR036890">
    <property type="entry name" value="HATPase_C_sf"/>
</dbReference>
<reference evidence="14" key="1">
    <citation type="submission" date="2020-10" db="EMBL/GenBank/DDBJ databases">
        <title>Taxonomic study of unclassified bacteria belonging to the class Ktedonobacteria.</title>
        <authorList>
            <person name="Yabe S."/>
            <person name="Wang C.M."/>
            <person name="Zheng Y."/>
            <person name="Sakai Y."/>
            <person name="Cavaletti L."/>
            <person name="Monciardini P."/>
            <person name="Donadio S."/>
        </authorList>
    </citation>
    <scope>NUCLEOTIDE SEQUENCE</scope>
    <source>
        <strain evidence="14">ID150040</strain>
    </source>
</reference>
<keyword evidence="11" id="KW-0472">Membrane</keyword>
<evidence type="ECO:0000313" key="15">
    <source>
        <dbReference type="Proteomes" id="UP000597444"/>
    </source>
</evidence>
<dbReference type="SMART" id="SM00388">
    <property type="entry name" value="HisKA"/>
    <property type="match status" value="1"/>
</dbReference>
<dbReference type="InterPro" id="IPR050351">
    <property type="entry name" value="BphY/WalK/GraS-like"/>
</dbReference>
<evidence type="ECO:0000256" key="4">
    <source>
        <dbReference type="ARBA" id="ARBA00022553"/>
    </source>
</evidence>
<dbReference type="CDD" id="cd06225">
    <property type="entry name" value="HAMP"/>
    <property type="match status" value="1"/>
</dbReference>
<dbReference type="Gene3D" id="1.10.287.130">
    <property type="match status" value="1"/>
</dbReference>
<evidence type="ECO:0000256" key="8">
    <source>
        <dbReference type="ARBA" id="ARBA00022840"/>
    </source>
</evidence>
<dbReference type="SMART" id="SM00387">
    <property type="entry name" value="HATPase_c"/>
    <property type="match status" value="1"/>
</dbReference>
<evidence type="ECO:0000256" key="1">
    <source>
        <dbReference type="ARBA" id="ARBA00000085"/>
    </source>
</evidence>
<dbReference type="FunFam" id="3.30.565.10:FF:000006">
    <property type="entry name" value="Sensor histidine kinase WalK"/>
    <property type="match status" value="1"/>
</dbReference>
<dbReference type="GO" id="GO:0016020">
    <property type="term" value="C:membrane"/>
    <property type="evidence" value="ECO:0007669"/>
    <property type="project" value="UniProtKB-SubCell"/>
</dbReference>
<evidence type="ECO:0000256" key="2">
    <source>
        <dbReference type="ARBA" id="ARBA00004370"/>
    </source>
</evidence>
<evidence type="ECO:0000256" key="11">
    <source>
        <dbReference type="SAM" id="Phobius"/>
    </source>
</evidence>
<evidence type="ECO:0000313" key="14">
    <source>
        <dbReference type="EMBL" id="GHO94226.1"/>
    </source>
</evidence>
<organism evidence="14 15">
    <name type="scientific">Reticulibacter mediterranei</name>
    <dbReference type="NCBI Taxonomy" id="2778369"/>
    <lineage>
        <taxon>Bacteria</taxon>
        <taxon>Bacillati</taxon>
        <taxon>Chloroflexota</taxon>
        <taxon>Ktedonobacteria</taxon>
        <taxon>Ktedonobacterales</taxon>
        <taxon>Reticulibacteraceae</taxon>
        <taxon>Reticulibacter</taxon>
    </lineage>
</organism>
<dbReference type="InterPro" id="IPR004358">
    <property type="entry name" value="Sig_transdc_His_kin-like_C"/>
</dbReference>
<keyword evidence="5" id="KW-0808">Transferase</keyword>
<dbReference type="PROSITE" id="PS50885">
    <property type="entry name" value="HAMP"/>
    <property type="match status" value="1"/>
</dbReference>
<feature type="transmembrane region" description="Helical" evidence="11">
    <location>
        <begin position="223"/>
        <end position="246"/>
    </location>
</feature>
<dbReference type="InterPro" id="IPR003594">
    <property type="entry name" value="HATPase_dom"/>
</dbReference>
<dbReference type="EC" id="2.7.13.3" evidence="3"/>
<name>A0A8J3IGM5_9CHLR</name>
<accession>A0A8J3IGM5</accession>
<dbReference type="Gene3D" id="6.10.340.10">
    <property type="match status" value="1"/>
</dbReference>
<dbReference type="SUPFAM" id="SSF158472">
    <property type="entry name" value="HAMP domain-like"/>
    <property type="match status" value="1"/>
</dbReference>